<dbReference type="GO" id="GO:0009253">
    <property type="term" value="P:peptidoglycan catabolic process"/>
    <property type="evidence" value="ECO:0007669"/>
    <property type="project" value="InterPro"/>
</dbReference>
<evidence type="ECO:0000313" key="7">
    <source>
        <dbReference type="Proteomes" id="UP000419743"/>
    </source>
</evidence>
<dbReference type="AlphaFoldDB" id="A0A7M4DL07"/>
<dbReference type="PANTHER" id="PTHR11022">
    <property type="entry name" value="PEPTIDOGLYCAN RECOGNITION PROTEIN"/>
    <property type="match status" value="1"/>
</dbReference>
<dbReference type="CDD" id="cd06583">
    <property type="entry name" value="PGRP"/>
    <property type="match status" value="1"/>
</dbReference>
<evidence type="ECO:0000256" key="2">
    <source>
        <dbReference type="SAM" id="MobiDB-lite"/>
    </source>
</evidence>
<evidence type="ECO:0000259" key="5">
    <source>
        <dbReference type="SMART" id="SM00701"/>
    </source>
</evidence>
<evidence type="ECO:0000259" key="4">
    <source>
        <dbReference type="SMART" id="SM00644"/>
    </source>
</evidence>
<comment type="caution">
    <text evidence="6">The sequence shown here is derived from an EMBL/GenBank/DDBJ whole genome shotgun (WGS) entry which is preliminary data.</text>
</comment>
<feature type="domain" description="Peptidoglycan recognition protein family" evidence="5">
    <location>
        <begin position="266"/>
        <end position="417"/>
    </location>
</feature>
<dbReference type="InterPro" id="IPR015510">
    <property type="entry name" value="PGRP"/>
</dbReference>
<reference evidence="6 7" key="1">
    <citation type="submission" date="2019-11" db="EMBL/GenBank/DDBJ databases">
        <authorList>
            <person name="Criscuolo A."/>
        </authorList>
    </citation>
    <scope>NUCLEOTIDE SEQUENCE [LARGE SCALE GENOMIC DNA]</scope>
    <source>
        <strain evidence="6">CIP111667</strain>
    </source>
</reference>
<feature type="region of interest" description="Disordered" evidence="2">
    <location>
        <begin position="183"/>
        <end position="207"/>
    </location>
</feature>
<dbReference type="RefSeq" id="WP_156741553.1">
    <property type="nucleotide sequence ID" value="NZ_CACRYJ010000042.1"/>
</dbReference>
<dbReference type="SUPFAM" id="SSF69318">
    <property type="entry name" value="Integrin alpha N-terminal domain"/>
    <property type="match status" value="1"/>
</dbReference>
<feature type="domain" description="N-acetylmuramoyl-L-alanine amidase" evidence="4">
    <location>
        <begin position="282"/>
        <end position="442"/>
    </location>
</feature>
<gene>
    <name evidence="6" type="ORF">HALOF300_02822</name>
</gene>
<dbReference type="SUPFAM" id="SSF55846">
    <property type="entry name" value="N-acetylmuramoyl-L-alanine amidase-like"/>
    <property type="match status" value="1"/>
</dbReference>
<keyword evidence="3" id="KW-0732">Signal</keyword>
<name>A0A7M4DL07_9MICO</name>
<dbReference type="InterPro" id="IPR006619">
    <property type="entry name" value="PGRP_domain_met/bac"/>
</dbReference>
<dbReference type="GO" id="GO:0008270">
    <property type="term" value="F:zinc ion binding"/>
    <property type="evidence" value="ECO:0007669"/>
    <property type="project" value="InterPro"/>
</dbReference>
<dbReference type="InterPro" id="IPR028994">
    <property type="entry name" value="Integrin_alpha_N"/>
</dbReference>
<dbReference type="Pfam" id="PF01510">
    <property type="entry name" value="Amidase_2"/>
    <property type="match status" value="1"/>
</dbReference>
<protein>
    <submittedName>
        <fullName evidence="6">N-acetylmuramoyl-L-alanine amidase</fullName>
    </submittedName>
</protein>
<evidence type="ECO:0000313" key="6">
    <source>
        <dbReference type="EMBL" id="VZO37897.1"/>
    </source>
</evidence>
<sequence length="684" mass="71198">MRNTRAVPTALSAAVLAVALAASGSAAASAQPDPPGRDGTDAPDTSAAVEVISLTDASGTTTAAGAAGLAPASSSRLAPNAASQTPAVLTVPTATDTFLVAAVTWRDGETLAEDAHVFLRVLEGGVWSDWLETESDEGSEGGQAVAGTDPFVTGGAEAVQVQVTGPAAELPADLGLTLIPADPTEDARVSSDPGETPATLPDADLTAVPMGERTETALAADPTSEISTPASATAAAASVATTSGTDAAQTTATTAAATSGVNLPNPGVYTRAQWGADETIMTWRPSYAGLQAAVIHHTAGTNNYTADQSASIIRSIYRYHAITRDWGDIGYNFLVDKFGRIFEGRTGSRTAAPGQMTIGGHARPMNTHTMGVSVMGTYTEAPASSTVLRSVANVIAWQFGRAGLDMTARSGLVSTGTGVVPSGVELPRIFGHRDVAQTACPGLIRTQIDQLSMMVSSQLPNLFYLANEFTTTADVRFRYGQRGANVYVGDWDGDGVDTVATRVNQLFYLTNTNGYSEAASVVAFGRPGDVVLVGDWDGDGRDTFAVRRGNLYYIMNTMGSGTADRVIPYGRATDQVVVGDWDGNGTDTLGVRRGNIYYFRNSLTGGVADREVAYGRNTDVVLTGDWDGNGTDTLAVRRANQYFIANSLSSGPASTVVFYGRATDVVLVGDWNDDGRDTLGVRRL</sequence>
<dbReference type="Gene3D" id="3.40.80.10">
    <property type="entry name" value="Peptidoglycan recognition protein-like"/>
    <property type="match status" value="1"/>
</dbReference>
<proteinExistence type="inferred from homology"/>
<dbReference type="EMBL" id="CACRYJ010000042">
    <property type="protein sequence ID" value="VZO37897.1"/>
    <property type="molecule type" value="Genomic_DNA"/>
</dbReference>
<comment type="similarity">
    <text evidence="1">Belongs to the N-acetylmuramoyl-L-alanine amidase 2 family.</text>
</comment>
<feature type="chain" id="PRO_5029668122" evidence="3">
    <location>
        <begin position="31"/>
        <end position="684"/>
    </location>
</feature>
<evidence type="ECO:0000256" key="3">
    <source>
        <dbReference type="SAM" id="SignalP"/>
    </source>
</evidence>
<dbReference type="Proteomes" id="UP000419743">
    <property type="component" value="Unassembled WGS sequence"/>
</dbReference>
<dbReference type="PANTHER" id="PTHR11022:SF41">
    <property type="entry name" value="PEPTIDOGLYCAN-RECOGNITION PROTEIN LC-RELATED"/>
    <property type="match status" value="1"/>
</dbReference>
<dbReference type="InterPro" id="IPR002502">
    <property type="entry name" value="Amidase_domain"/>
</dbReference>
<dbReference type="SMART" id="SM00644">
    <property type="entry name" value="Ami_2"/>
    <property type="match status" value="1"/>
</dbReference>
<dbReference type="SMART" id="SM00701">
    <property type="entry name" value="PGRP"/>
    <property type="match status" value="1"/>
</dbReference>
<feature type="signal peptide" evidence="3">
    <location>
        <begin position="1"/>
        <end position="30"/>
    </location>
</feature>
<evidence type="ECO:0000256" key="1">
    <source>
        <dbReference type="ARBA" id="ARBA00007553"/>
    </source>
</evidence>
<organism evidence="6 7">
    <name type="scientific">Occultella aeris</name>
    <dbReference type="NCBI Taxonomy" id="2761496"/>
    <lineage>
        <taxon>Bacteria</taxon>
        <taxon>Bacillati</taxon>
        <taxon>Actinomycetota</taxon>
        <taxon>Actinomycetes</taxon>
        <taxon>Micrococcales</taxon>
        <taxon>Ruaniaceae</taxon>
        <taxon>Occultella</taxon>
    </lineage>
</organism>
<keyword evidence="7" id="KW-1185">Reference proteome</keyword>
<dbReference type="InterPro" id="IPR036505">
    <property type="entry name" value="Amidase/PGRP_sf"/>
</dbReference>
<dbReference type="GO" id="GO:0008745">
    <property type="term" value="F:N-acetylmuramoyl-L-alanine amidase activity"/>
    <property type="evidence" value="ECO:0007669"/>
    <property type="project" value="InterPro"/>
</dbReference>
<accession>A0A7M4DL07</accession>